<feature type="domain" description="HTH cro/C1-type" evidence="1">
    <location>
        <begin position="14"/>
        <end position="71"/>
    </location>
</feature>
<keyword evidence="3" id="KW-1185">Reference proteome</keyword>
<dbReference type="EMBL" id="JASCXX010000007">
    <property type="protein sequence ID" value="MDI6448869.1"/>
    <property type="molecule type" value="Genomic_DNA"/>
</dbReference>
<name>A0AAW6TZM1_9BACT</name>
<dbReference type="InterPro" id="IPR001387">
    <property type="entry name" value="Cro/C1-type_HTH"/>
</dbReference>
<gene>
    <name evidence="2" type="ORF">QJ522_07405</name>
</gene>
<dbReference type="RefSeq" id="WP_349244279.1">
    <property type="nucleotide sequence ID" value="NZ_JASCXX010000007.1"/>
</dbReference>
<accession>A0AAW6TZM1</accession>
<dbReference type="InterPro" id="IPR010982">
    <property type="entry name" value="Lambda_DNA-bd_dom_sf"/>
</dbReference>
<dbReference type="CDD" id="cd00093">
    <property type="entry name" value="HTH_XRE"/>
    <property type="match status" value="1"/>
</dbReference>
<dbReference type="Proteomes" id="UP001431776">
    <property type="component" value="Unassembled WGS sequence"/>
</dbReference>
<comment type="caution">
    <text evidence="2">The sequence shown here is derived from an EMBL/GenBank/DDBJ whole genome shotgun (WGS) entry which is preliminary data.</text>
</comment>
<dbReference type="Gene3D" id="1.10.260.40">
    <property type="entry name" value="lambda repressor-like DNA-binding domains"/>
    <property type="match status" value="1"/>
</dbReference>
<dbReference type="SMART" id="SM00530">
    <property type="entry name" value="HTH_XRE"/>
    <property type="match status" value="1"/>
</dbReference>
<reference evidence="2" key="1">
    <citation type="submission" date="2023-05" db="EMBL/GenBank/DDBJ databases">
        <title>Anaerotaeda fermentans gen. nov., sp. nov., a novel anaerobic planctomycete of the new family within the order Sedimentisphaerales isolated from Taman Peninsula, Russia.</title>
        <authorList>
            <person name="Khomyakova M.A."/>
            <person name="Merkel A.Y."/>
            <person name="Slobodkin A.I."/>
        </authorList>
    </citation>
    <scope>NUCLEOTIDE SEQUENCE</scope>
    <source>
        <strain evidence="2">M17dextr</strain>
    </source>
</reference>
<evidence type="ECO:0000313" key="3">
    <source>
        <dbReference type="Proteomes" id="UP001431776"/>
    </source>
</evidence>
<protein>
    <submittedName>
        <fullName evidence="2">Helix-turn-helix transcriptional regulator</fullName>
    </submittedName>
</protein>
<evidence type="ECO:0000259" key="1">
    <source>
        <dbReference type="PROSITE" id="PS50943"/>
    </source>
</evidence>
<dbReference type="Pfam" id="PF13560">
    <property type="entry name" value="HTH_31"/>
    <property type="match status" value="1"/>
</dbReference>
<dbReference type="GO" id="GO:0003677">
    <property type="term" value="F:DNA binding"/>
    <property type="evidence" value="ECO:0007669"/>
    <property type="project" value="InterPro"/>
</dbReference>
<organism evidence="2 3">
    <name type="scientific">Anaerobaca lacustris</name>
    <dbReference type="NCBI Taxonomy" id="3044600"/>
    <lineage>
        <taxon>Bacteria</taxon>
        <taxon>Pseudomonadati</taxon>
        <taxon>Planctomycetota</taxon>
        <taxon>Phycisphaerae</taxon>
        <taxon>Sedimentisphaerales</taxon>
        <taxon>Anaerobacaceae</taxon>
        <taxon>Anaerobaca</taxon>
    </lineage>
</organism>
<dbReference type="PROSITE" id="PS50943">
    <property type="entry name" value="HTH_CROC1"/>
    <property type="match status" value="1"/>
</dbReference>
<evidence type="ECO:0000313" key="2">
    <source>
        <dbReference type="EMBL" id="MDI6448869.1"/>
    </source>
</evidence>
<dbReference type="AlphaFoldDB" id="A0AAW6TZM1"/>
<proteinExistence type="predicted"/>
<dbReference type="SUPFAM" id="SSF47413">
    <property type="entry name" value="lambda repressor-like DNA-binding domains"/>
    <property type="match status" value="1"/>
</dbReference>
<sequence>MANVETAHTFGGLLKKIRLEEAKIGLRAFAELIDWHPSNLSNLERGRTRPPADPQTIRYICDALGLTEDDPRRTEFFDLAARNGVAGDVAEAIREQPGIPVLVRAVANRRLDDDRLRELAEHIKKYY</sequence>